<name>A0A371X3J3_9HYPH</name>
<organism evidence="2 3">
    <name type="scientific">Fulvimarina endophytica</name>
    <dbReference type="NCBI Taxonomy" id="2293836"/>
    <lineage>
        <taxon>Bacteria</taxon>
        <taxon>Pseudomonadati</taxon>
        <taxon>Pseudomonadota</taxon>
        <taxon>Alphaproteobacteria</taxon>
        <taxon>Hyphomicrobiales</taxon>
        <taxon>Aurantimonadaceae</taxon>
        <taxon>Fulvimarina</taxon>
    </lineage>
</organism>
<dbReference type="Proteomes" id="UP000264310">
    <property type="component" value="Unassembled WGS sequence"/>
</dbReference>
<gene>
    <name evidence="2" type="ORF">DYI37_11680</name>
</gene>
<dbReference type="SUPFAM" id="SSF53807">
    <property type="entry name" value="Helical backbone' metal receptor"/>
    <property type="match status" value="1"/>
</dbReference>
<evidence type="ECO:0000259" key="1">
    <source>
        <dbReference type="PROSITE" id="PS50983"/>
    </source>
</evidence>
<dbReference type="InterPro" id="IPR050902">
    <property type="entry name" value="ABC_Transporter_SBP"/>
</dbReference>
<dbReference type="PANTHER" id="PTHR30535">
    <property type="entry name" value="VITAMIN B12-BINDING PROTEIN"/>
    <property type="match status" value="1"/>
</dbReference>
<dbReference type="AlphaFoldDB" id="A0A371X3J3"/>
<feature type="domain" description="Fe/B12 periplasmic-binding" evidence="1">
    <location>
        <begin position="22"/>
        <end position="275"/>
    </location>
</feature>
<dbReference type="Pfam" id="PF01497">
    <property type="entry name" value="Peripla_BP_2"/>
    <property type="match status" value="1"/>
</dbReference>
<evidence type="ECO:0000313" key="2">
    <source>
        <dbReference type="EMBL" id="RFC63795.1"/>
    </source>
</evidence>
<dbReference type="PANTHER" id="PTHR30535:SF4">
    <property type="entry name" value="HEMIN-BINDING PERIPLASMIC PROTEIN HMUT"/>
    <property type="match status" value="1"/>
</dbReference>
<keyword evidence="3" id="KW-1185">Reference proteome</keyword>
<dbReference type="EMBL" id="QURL01000004">
    <property type="protein sequence ID" value="RFC63795.1"/>
    <property type="molecule type" value="Genomic_DNA"/>
</dbReference>
<sequence>MLSPLPAGAQSDAGSRAGDPRRIVSIGGAITEILYALGEEDRIVAVDTTSLFPPDALATKPDVGYLRRLSAEGVLSLSPDLILMEEGAGPPEAVELIDAAGVAVEHVPTGGSPEALQDKVRIVADAVGRTGEGEAMAKRIGEAFAALAADLQGVGEKKRVLFILSMSDGRPNAAGSGTGADAVMRLAGAENVLGDVEGYKVLSTEAAAALAPDVILTVSGAGPSGVDPLSVPALAATPAGTSGSVVTMDALRLLGFGPRTPEAVRELAAALYPDEVSKTEAGR</sequence>
<comment type="caution">
    <text evidence="2">The sequence shown here is derived from an EMBL/GenBank/DDBJ whole genome shotgun (WGS) entry which is preliminary data.</text>
</comment>
<reference evidence="2 3" key="1">
    <citation type="submission" date="2018-08" db="EMBL/GenBank/DDBJ databases">
        <title>Fulvimarina sp. 85, whole genome shotgun sequence.</title>
        <authorList>
            <person name="Tuo L."/>
        </authorList>
    </citation>
    <scope>NUCLEOTIDE SEQUENCE [LARGE SCALE GENOMIC DNA]</scope>
    <source>
        <strain evidence="2 3">85</strain>
    </source>
</reference>
<proteinExistence type="predicted"/>
<dbReference type="OrthoDB" id="9797736at2"/>
<accession>A0A371X3J3</accession>
<evidence type="ECO:0000313" key="3">
    <source>
        <dbReference type="Proteomes" id="UP000264310"/>
    </source>
</evidence>
<dbReference type="InterPro" id="IPR002491">
    <property type="entry name" value="ABC_transptr_periplasmic_BD"/>
</dbReference>
<dbReference type="PROSITE" id="PS50983">
    <property type="entry name" value="FE_B12_PBP"/>
    <property type="match status" value="1"/>
</dbReference>
<protein>
    <submittedName>
        <fullName evidence="2">Hemin ABC transporter substrate-binding protein</fullName>
    </submittedName>
</protein>
<dbReference type="Gene3D" id="3.40.50.1980">
    <property type="entry name" value="Nitrogenase molybdenum iron protein domain"/>
    <property type="match status" value="2"/>
</dbReference>